<reference evidence="4" key="1">
    <citation type="submission" date="2016-11" db="EMBL/GenBank/DDBJ databases">
        <authorList>
            <person name="Varghese N."/>
            <person name="Submissions S."/>
        </authorList>
    </citation>
    <scope>NUCLEOTIDE SEQUENCE [LARGE SCALE GENOMIC DNA]</scope>
    <source>
        <strain evidence="4">DSM 19858</strain>
    </source>
</reference>
<feature type="signal peptide" evidence="1">
    <location>
        <begin position="1"/>
        <end position="21"/>
    </location>
</feature>
<evidence type="ECO:0000259" key="2">
    <source>
        <dbReference type="Pfam" id="PF13648"/>
    </source>
</evidence>
<dbReference type="EMBL" id="FQYU01000004">
    <property type="protein sequence ID" value="SHJ36585.1"/>
    <property type="molecule type" value="Genomic_DNA"/>
</dbReference>
<dbReference type="AlphaFoldDB" id="A0A1M6IQ98"/>
<protein>
    <submittedName>
        <fullName evidence="3">Lipocalin-like domain-containing protein</fullName>
    </submittedName>
</protein>
<dbReference type="Proteomes" id="UP000184543">
    <property type="component" value="Unassembled WGS sequence"/>
</dbReference>
<dbReference type="OrthoDB" id="1435261at2"/>
<accession>A0A1M6IQ98</accession>
<keyword evidence="1" id="KW-0732">Signal</keyword>
<feature type="chain" id="PRO_5012838956" evidence="1">
    <location>
        <begin position="22"/>
        <end position="150"/>
    </location>
</feature>
<feature type="domain" description="Lipocalin-like" evidence="2">
    <location>
        <begin position="34"/>
        <end position="113"/>
    </location>
</feature>
<evidence type="ECO:0000313" key="3">
    <source>
        <dbReference type="EMBL" id="SHJ36585.1"/>
    </source>
</evidence>
<dbReference type="PROSITE" id="PS51257">
    <property type="entry name" value="PROKAR_LIPOPROTEIN"/>
    <property type="match status" value="1"/>
</dbReference>
<gene>
    <name evidence="3" type="ORF">SAMN04488513_10478</name>
</gene>
<evidence type="ECO:0000256" key="1">
    <source>
        <dbReference type="SAM" id="SignalP"/>
    </source>
</evidence>
<name>A0A1M6IQ98_9FLAO</name>
<organism evidence="3 4">
    <name type="scientific">Pseudozobellia thermophila</name>
    <dbReference type="NCBI Taxonomy" id="192903"/>
    <lineage>
        <taxon>Bacteria</taxon>
        <taxon>Pseudomonadati</taxon>
        <taxon>Bacteroidota</taxon>
        <taxon>Flavobacteriia</taxon>
        <taxon>Flavobacteriales</taxon>
        <taxon>Flavobacteriaceae</taxon>
        <taxon>Pseudozobellia</taxon>
    </lineage>
</organism>
<evidence type="ECO:0000313" key="4">
    <source>
        <dbReference type="Proteomes" id="UP000184543"/>
    </source>
</evidence>
<dbReference type="Pfam" id="PF13648">
    <property type="entry name" value="Lipocalin_4"/>
    <property type="match status" value="1"/>
</dbReference>
<proteinExistence type="predicted"/>
<dbReference type="InterPro" id="IPR024311">
    <property type="entry name" value="Lipocalin-like"/>
</dbReference>
<keyword evidence="4" id="KW-1185">Reference proteome</keyword>
<sequence>MRNLKLIYVFLSLFIVFSSCNDDDSNSDYASVSIIGKWQLIAENYGGQSQDLSACEKEQTMEFFSDGTVEHYYVDNEPCDFSTANFSYSENDNQLIFSVEGEGVSGGTYVLTSVIEVLDDITLRYRFISDNEDGVYPVSEQTSLTYKRIE</sequence>
<dbReference type="RefSeq" id="WP_072994118.1">
    <property type="nucleotide sequence ID" value="NZ_FQYU01000004.1"/>
</dbReference>